<sequence>MKAEDLIAEAKKVAPKVEANVEVKTETTVGNTVKGNVSVDTNRFTLNKEAKEATKQAAKNAGKEACFALVKDCVDSLMEVVETQKIDPADLVDGRAKPLSIPEAVSYQITSLSQQVAHVINKVATQIEESNYENWEQAVEGFEELSHRRRQELEQLIEGEKQINVSVQSLGMAVDVFAYVNKQIISELEAAQNAGDKRKERKLIIYNAVLIHELCKAVIKYLDQFKLFGRDQIQEVDRAIRERAQEAARRASELERLAKDPAIDAATRAIYENQIRNSRDILERMLASWKEYKDQIETTCAQAVGACSDLRRRLEAQRAAAALQISCIDVASVIGMMRTTFQDFEQITATVEGLELAVLTPERVTSLFLQEA</sequence>
<gene>
    <name evidence="1" type="ORF">D3A95_04245</name>
</gene>
<evidence type="ECO:0000313" key="2">
    <source>
        <dbReference type="Proteomes" id="UP000261812"/>
    </source>
</evidence>
<protein>
    <submittedName>
        <fullName evidence="1">Uncharacterized protein</fullName>
    </submittedName>
</protein>
<dbReference type="EMBL" id="CP032152">
    <property type="protein sequence ID" value="AXY67623.1"/>
    <property type="molecule type" value="Genomic_DNA"/>
</dbReference>
<dbReference type="KEGG" id="tsq:D3A95_04245"/>
<reference evidence="2" key="1">
    <citation type="submission" date="2018-09" db="EMBL/GenBank/DDBJ databases">
        <title>Complete genome sequence of thermophilic cyanobacteria strain Thermosynechococcus elongatus PKUAC-SCTE542.</title>
        <authorList>
            <person name="Liang Y."/>
            <person name="Tang J."/>
            <person name="Daroch M."/>
        </authorList>
    </citation>
    <scope>NUCLEOTIDE SEQUENCE [LARGE SCALE GENOMIC DNA]</scope>
    <source>
        <strain evidence="2">E542</strain>
    </source>
</reference>
<dbReference type="Proteomes" id="UP000261812">
    <property type="component" value="Chromosome"/>
</dbReference>
<dbReference type="AlphaFoldDB" id="A0A3B7MAF8"/>
<organism evidence="1 2">
    <name type="scientific">Thermosynechococcus sichuanensis E542</name>
    <dbReference type="NCBI Taxonomy" id="2016101"/>
    <lineage>
        <taxon>Bacteria</taxon>
        <taxon>Bacillati</taxon>
        <taxon>Cyanobacteriota</taxon>
        <taxon>Cyanophyceae</taxon>
        <taxon>Acaryochloridales</taxon>
        <taxon>Thermosynechococcaceae</taxon>
        <taxon>Thermosynechococcus</taxon>
        <taxon>Thermosynechococcus sichuanensis</taxon>
    </lineage>
</organism>
<dbReference type="RefSeq" id="WP_181496402.1">
    <property type="nucleotide sequence ID" value="NZ_CP032152.1"/>
</dbReference>
<proteinExistence type="predicted"/>
<evidence type="ECO:0000313" key="1">
    <source>
        <dbReference type="EMBL" id="AXY67623.1"/>
    </source>
</evidence>
<keyword evidence="2" id="KW-1185">Reference proteome</keyword>
<accession>A0A3B7MAF8</accession>
<name>A0A3B7MAF8_9CYAN</name>